<dbReference type="EMBL" id="MCGO01000006">
    <property type="protein sequence ID" value="ORY50963.1"/>
    <property type="molecule type" value="Genomic_DNA"/>
</dbReference>
<dbReference type="InterPro" id="IPR016024">
    <property type="entry name" value="ARM-type_fold"/>
</dbReference>
<keyword evidence="3" id="KW-0963">Cytoplasm</keyword>
<dbReference type="InterPro" id="IPR038739">
    <property type="entry name" value="ARMC8/Vid28"/>
</dbReference>
<dbReference type="PANTHER" id="PTHR15651">
    <property type="entry name" value="ARMADILLO REPEAT-CONTAINING PROTEIN 8"/>
    <property type="match status" value="1"/>
</dbReference>
<dbReference type="Gene3D" id="1.25.10.10">
    <property type="entry name" value="Leucine-rich Repeat Variant"/>
    <property type="match status" value="2"/>
</dbReference>
<dbReference type="OrthoDB" id="5559898at2759"/>
<gene>
    <name evidence="6" type="ORF">BCR33DRAFT_734121</name>
</gene>
<name>A0A1Y2CVD3_9FUNG</name>
<dbReference type="AlphaFoldDB" id="A0A1Y2CVD3"/>
<evidence type="ECO:0000313" key="7">
    <source>
        <dbReference type="Proteomes" id="UP000193642"/>
    </source>
</evidence>
<comment type="caution">
    <text evidence="6">The sequence shown here is derived from an EMBL/GenBank/DDBJ whole genome shotgun (WGS) entry which is preliminary data.</text>
</comment>
<dbReference type="SMART" id="SM00185">
    <property type="entry name" value="ARM"/>
    <property type="match status" value="3"/>
</dbReference>
<dbReference type="SUPFAM" id="SSF48371">
    <property type="entry name" value="ARM repeat"/>
    <property type="match status" value="1"/>
</dbReference>
<dbReference type="GO" id="GO:0043161">
    <property type="term" value="P:proteasome-mediated ubiquitin-dependent protein catabolic process"/>
    <property type="evidence" value="ECO:0007669"/>
    <property type="project" value="TreeGrafter"/>
</dbReference>
<sequence>MTLHARHTAKCQSAIEQLTRTTDAAGITAQLRSIKNSVIGNRTKKEVFVSSDVLAEYLATLLSFEGDVKVQVEAARIAVVAASRRPHRQCLTNLVAAVAGSWPRADLRLADATLRATKEVLTKSLVSQNTFAANLIRLLNPPNLDNDSNTVQHQLRINELSASIIASLSSSLVSQDAQRLLVASDALPKLLVLLDKAYVQFNKMQESVLDAISCLVKDNSDAGRAFVGLFVDSNQSERSVVALLRLLKDGKHAMTRLLAASCLSNLYKIVNLENQRIPSQLLLPTLINLFSDPSLLLLTSQSENLALLERAPLVLSDLVSESEPLQKLALEGDAISRLAELLLTPQVRGSLCVGGSVIPGDETMGEADKSGKNILGKGSKSGSNNVDIDVQSNLLVGDLENGTQGSKTYERVAESCLLALAAISSLREDSRNKSSILNFFLSLSNHYPLRRLKSGQLHVNAHDRSLAHPLFTLLQDPNVTVQTYATATLCNIVLDFSPMKKTVIESGGVERLVALIDGCIKAGSDGPDQVLLNSIWALKNLLYQAGSDVKRKVMEELGWDMLKKLIFDERIGIQEQAINLLRNLVCGKEDDIDTVFSGFGEAALSILFDKKLTEPSNLSTEYDKVVLQTLYVVVNIATGSERHKGLVVGSHGLMTNVLKFMNHEAPLIRLATVWCILNLTEPDDLYPKLSHDRLDQLRAYGFHEQLQKMLADSDPDVRDRVKTALKNLGGYGADGLDLMDIDGRHGGMEMEGMQDLSSYLAGGGRSG</sequence>
<dbReference type="GO" id="GO:0034657">
    <property type="term" value="C:GID complex"/>
    <property type="evidence" value="ECO:0007669"/>
    <property type="project" value="TreeGrafter"/>
</dbReference>
<evidence type="ECO:0000256" key="2">
    <source>
        <dbReference type="ARBA" id="ARBA00004496"/>
    </source>
</evidence>
<evidence type="ECO:0000256" key="1">
    <source>
        <dbReference type="ARBA" id="ARBA00004123"/>
    </source>
</evidence>
<dbReference type="Proteomes" id="UP000193642">
    <property type="component" value="Unassembled WGS sequence"/>
</dbReference>
<keyword evidence="7" id="KW-1185">Reference proteome</keyword>
<evidence type="ECO:0000256" key="4">
    <source>
        <dbReference type="ARBA" id="ARBA00022737"/>
    </source>
</evidence>
<keyword evidence="4" id="KW-0677">Repeat</keyword>
<reference evidence="6 7" key="1">
    <citation type="submission" date="2016-07" db="EMBL/GenBank/DDBJ databases">
        <title>Pervasive Adenine N6-methylation of Active Genes in Fungi.</title>
        <authorList>
            <consortium name="DOE Joint Genome Institute"/>
            <person name="Mondo S.J."/>
            <person name="Dannebaum R.O."/>
            <person name="Kuo R.C."/>
            <person name="Labutti K."/>
            <person name="Haridas S."/>
            <person name="Kuo A."/>
            <person name="Salamov A."/>
            <person name="Ahrendt S.R."/>
            <person name="Lipzen A."/>
            <person name="Sullivan W."/>
            <person name="Andreopoulos W.B."/>
            <person name="Clum A."/>
            <person name="Lindquist E."/>
            <person name="Daum C."/>
            <person name="Ramamoorthy G.K."/>
            <person name="Gryganskyi A."/>
            <person name="Culley D."/>
            <person name="Magnuson J.K."/>
            <person name="James T.Y."/>
            <person name="O'Malley M.A."/>
            <person name="Stajich J.E."/>
            <person name="Spatafora J.W."/>
            <person name="Visel A."/>
            <person name="Grigoriev I.V."/>
        </authorList>
    </citation>
    <scope>NUCLEOTIDE SEQUENCE [LARGE SCALE GENOMIC DNA]</scope>
    <source>
        <strain evidence="6 7">JEL800</strain>
    </source>
</reference>
<proteinExistence type="predicted"/>
<dbReference type="GO" id="GO:0005737">
    <property type="term" value="C:cytoplasm"/>
    <property type="evidence" value="ECO:0007669"/>
    <property type="project" value="UniProtKB-SubCell"/>
</dbReference>
<dbReference type="InterPro" id="IPR000225">
    <property type="entry name" value="Armadillo"/>
</dbReference>
<organism evidence="6 7">
    <name type="scientific">Rhizoclosmatium globosum</name>
    <dbReference type="NCBI Taxonomy" id="329046"/>
    <lineage>
        <taxon>Eukaryota</taxon>
        <taxon>Fungi</taxon>
        <taxon>Fungi incertae sedis</taxon>
        <taxon>Chytridiomycota</taxon>
        <taxon>Chytridiomycota incertae sedis</taxon>
        <taxon>Chytridiomycetes</taxon>
        <taxon>Chytridiales</taxon>
        <taxon>Chytriomycetaceae</taxon>
        <taxon>Rhizoclosmatium</taxon>
    </lineage>
</organism>
<accession>A0A1Y2CVD3</accession>
<dbReference type="GO" id="GO:0005634">
    <property type="term" value="C:nucleus"/>
    <property type="evidence" value="ECO:0007669"/>
    <property type="project" value="UniProtKB-SubCell"/>
</dbReference>
<evidence type="ECO:0000256" key="5">
    <source>
        <dbReference type="ARBA" id="ARBA00023242"/>
    </source>
</evidence>
<protein>
    <submittedName>
        <fullName evidence="6">ARM repeat-containing protein</fullName>
    </submittedName>
</protein>
<dbReference type="InterPro" id="IPR011989">
    <property type="entry name" value="ARM-like"/>
</dbReference>
<dbReference type="PANTHER" id="PTHR15651:SF7">
    <property type="entry name" value="ARMADILLO REPEAT-CONTAINING PROTEIN 8"/>
    <property type="match status" value="1"/>
</dbReference>
<comment type="subcellular location">
    <subcellularLocation>
        <location evidence="2">Cytoplasm</location>
    </subcellularLocation>
    <subcellularLocation>
        <location evidence="1">Nucleus</location>
    </subcellularLocation>
</comment>
<evidence type="ECO:0000313" key="6">
    <source>
        <dbReference type="EMBL" id="ORY50963.1"/>
    </source>
</evidence>
<dbReference type="STRING" id="329046.A0A1Y2CVD3"/>
<keyword evidence="5" id="KW-0539">Nucleus</keyword>
<evidence type="ECO:0000256" key="3">
    <source>
        <dbReference type="ARBA" id="ARBA00022490"/>
    </source>
</evidence>